<feature type="region of interest" description="Disordered" evidence="1">
    <location>
        <begin position="1"/>
        <end position="35"/>
    </location>
</feature>
<dbReference type="Gene3D" id="1.10.260.40">
    <property type="entry name" value="lambda repressor-like DNA-binding domains"/>
    <property type="match status" value="1"/>
</dbReference>
<dbReference type="Proteomes" id="UP000589085">
    <property type="component" value="Unassembled WGS sequence"/>
</dbReference>
<dbReference type="EMBL" id="JABEQJ010000094">
    <property type="protein sequence ID" value="MBB2162921.1"/>
    <property type="molecule type" value="Genomic_DNA"/>
</dbReference>
<dbReference type="GO" id="GO:0003677">
    <property type="term" value="F:DNA binding"/>
    <property type="evidence" value="ECO:0007669"/>
    <property type="project" value="InterPro"/>
</dbReference>
<evidence type="ECO:0000313" key="3">
    <source>
        <dbReference type="Proteomes" id="UP000589085"/>
    </source>
</evidence>
<evidence type="ECO:0000313" key="2">
    <source>
        <dbReference type="EMBL" id="MBB2162921.1"/>
    </source>
</evidence>
<organism evidence="2 3">
    <name type="scientific">Gluconacetobacter sacchari</name>
    <dbReference type="NCBI Taxonomy" id="92759"/>
    <lineage>
        <taxon>Bacteria</taxon>
        <taxon>Pseudomonadati</taxon>
        <taxon>Pseudomonadota</taxon>
        <taxon>Alphaproteobacteria</taxon>
        <taxon>Acetobacterales</taxon>
        <taxon>Acetobacteraceae</taxon>
        <taxon>Gluconacetobacter</taxon>
    </lineage>
</organism>
<sequence length="94" mass="10328">RPPSHSNSRRSCRPSATSFHKGRSAPQCLGKPCPTPPAEIRAARKAVRLTQAEAAEVVSVCQATWKKWEAGVHRMPPASFHAFQMTAWNLGGHR</sequence>
<dbReference type="AlphaFoldDB" id="A0A7W4IHG3"/>
<dbReference type="CDD" id="cd00093">
    <property type="entry name" value="HTH_XRE"/>
    <property type="match status" value="1"/>
</dbReference>
<name>A0A7W4IHG3_9PROT</name>
<dbReference type="SUPFAM" id="SSF47413">
    <property type="entry name" value="lambda repressor-like DNA-binding domains"/>
    <property type="match status" value="1"/>
</dbReference>
<dbReference type="InterPro" id="IPR010982">
    <property type="entry name" value="Lambda_DNA-bd_dom_sf"/>
</dbReference>
<protein>
    <submittedName>
        <fullName evidence="2">Helix-turn-helix domain-containing protein</fullName>
    </submittedName>
</protein>
<comment type="caution">
    <text evidence="2">The sequence shown here is derived from an EMBL/GenBank/DDBJ whole genome shotgun (WGS) entry which is preliminary data.</text>
</comment>
<reference evidence="2 3" key="1">
    <citation type="submission" date="2020-04" db="EMBL/GenBank/DDBJ databases">
        <title>Description of novel Gluconacetobacter.</title>
        <authorList>
            <person name="Sombolestani A."/>
        </authorList>
    </citation>
    <scope>NUCLEOTIDE SEQUENCE [LARGE SCALE GENOMIC DNA]</scope>
    <source>
        <strain evidence="2 3">LMG 19747</strain>
    </source>
</reference>
<gene>
    <name evidence="2" type="ORF">HLH48_22885</name>
</gene>
<accession>A0A7W4IHG3</accession>
<feature type="non-terminal residue" evidence="2">
    <location>
        <position position="1"/>
    </location>
</feature>
<dbReference type="InterPro" id="IPR001387">
    <property type="entry name" value="Cro/C1-type_HTH"/>
</dbReference>
<evidence type="ECO:0000256" key="1">
    <source>
        <dbReference type="SAM" id="MobiDB-lite"/>
    </source>
</evidence>
<proteinExistence type="predicted"/>